<evidence type="ECO:0000313" key="2">
    <source>
        <dbReference type="EMBL" id="KRY45788.1"/>
    </source>
</evidence>
<comment type="caution">
    <text evidence="1">The sequence shown here is derived from an EMBL/GenBank/DDBJ whole genome shotgun (WGS) entry which is preliminary data.</text>
</comment>
<name>A0A0V1C6A8_TRIBR</name>
<evidence type="ECO:0000313" key="3">
    <source>
        <dbReference type="Proteomes" id="UP000054653"/>
    </source>
</evidence>
<accession>A0A0V1C6A8</accession>
<dbReference type="EMBL" id="JYDI01000504">
    <property type="protein sequence ID" value="KRY44690.1"/>
    <property type="molecule type" value="Genomic_DNA"/>
</dbReference>
<gene>
    <name evidence="2" type="ORF">T03_14218</name>
    <name evidence="1" type="ORF">T03_9907</name>
</gene>
<sequence>MERSRSTILYFLREGSVVFQIDDLNNHARKDAHPRRQKGCSLMDRTHRITSTSERQYNTARREHTKKTMKTVSAYLYLTEVIWNVAVISVRKEHEK</sequence>
<organism evidence="1 3">
    <name type="scientific">Trichinella britovi</name>
    <name type="common">Parasitic roundworm</name>
    <dbReference type="NCBI Taxonomy" id="45882"/>
    <lineage>
        <taxon>Eukaryota</taxon>
        <taxon>Metazoa</taxon>
        <taxon>Ecdysozoa</taxon>
        <taxon>Nematoda</taxon>
        <taxon>Enoplea</taxon>
        <taxon>Dorylaimia</taxon>
        <taxon>Trichinellida</taxon>
        <taxon>Trichinellidae</taxon>
        <taxon>Trichinella</taxon>
    </lineage>
</organism>
<dbReference type="EMBL" id="JYDI01000330">
    <property type="protein sequence ID" value="KRY45788.1"/>
    <property type="molecule type" value="Genomic_DNA"/>
</dbReference>
<evidence type="ECO:0000313" key="1">
    <source>
        <dbReference type="EMBL" id="KRY44690.1"/>
    </source>
</evidence>
<reference evidence="1 3" key="1">
    <citation type="submission" date="2015-01" db="EMBL/GenBank/DDBJ databases">
        <title>Evolution of Trichinella species and genotypes.</title>
        <authorList>
            <person name="Korhonen P.K."/>
            <person name="Edoardo P."/>
            <person name="Giuseppe L.R."/>
            <person name="Gasser R.B."/>
        </authorList>
    </citation>
    <scope>NUCLEOTIDE SEQUENCE [LARGE SCALE GENOMIC DNA]</scope>
    <source>
        <strain evidence="1">ISS120</strain>
    </source>
</reference>
<dbReference type="Proteomes" id="UP000054653">
    <property type="component" value="Unassembled WGS sequence"/>
</dbReference>
<proteinExistence type="predicted"/>
<keyword evidence="3" id="KW-1185">Reference proteome</keyword>
<dbReference type="AlphaFoldDB" id="A0A0V1C6A8"/>
<protein>
    <submittedName>
        <fullName evidence="1">Uncharacterized protein</fullName>
    </submittedName>
</protein>